<dbReference type="GO" id="GO:0003796">
    <property type="term" value="F:lysozyme activity"/>
    <property type="evidence" value="ECO:0007669"/>
    <property type="project" value="InterPro"/>
</dbReference>
<evidence type="ECO:0000256" key="2">
    <source>
        <dbReference type="ARBA" id="ARBA00022638"/>
    </source>
</evidence>
<dbReference type="EMBL" id="CP060394">
    <property type="protein sequence ID" value="QNI32447.1"/>
    <property type="molecule type" value="Genomic_DNA"/>
</dbReference>
<dbReference type="GO" id="GO:0042742">
    <property type="term" value="P:defense response to bacterium"/>
    <property type="evidence" value="ECO:0007669"/>
    <property type="project" value="UniProtKB-KW"/>
</dbReference>
<feature type="region of interest" description="Disordered" evidence="3">
    <location>
        <begin position="304"/>
        <end position="333"/>
    </location>
</feature>
<gene>
    <name evidence="5" type="ORF">H7849_26350</name>
</gene>
<keyword evidence="4" id="KW-0732">Signal</keyword>
<dbReference type="SUPFAM" id="SSF53955">
    <property type="entry name" value="Lysozyme-like"/>
    <property type="match status" value="1"/>
</dbReference>
<reference evidence="5 6" key="1">
    <citation type="submission" date="2020-08" db="EMBL/GenBank/DDBJ databases">
        <title>Edaphobacter telluris sp. nov. and Acidobacterium dinghuensis sp. nov., two acidobacteria isolated from forest soil.</title>
        <authorList>
            <person name="Fu J."/>
            <person name="Qiu L."/>
        </authorList>
    </citation>
    <scope>NUCLEOTIDE SEQUENCE [LARGE SCALE GENOMIC DNA]</scope>
    <source>
        <strain evidence="5">4Y35</strain>
    </source>
</reference>
<feature type="signal peptide" evidence="4">
    <location>
        <begin position="1"/>
        <end position="25"/>
    </location>
</feature>
<feature type="compositionally biased region" description="Basic residues" evidence="3">
    <location>
        <begin position="316"/>
        <end position="333"/>
    </location>
</feature>
<name>A0A7G8BIS7_9BACT</name>
<dbReference type="KEGG" id="adin:H7849_26350"/>
<dbReference type="InterPro" id="IPR023346">
    <property type="entry name" value="Lysozyme-like_dom_sf"/>
</dbReference>
<sequence>MLLTKQCQIVVLLLLAIPASWQNTAAQTTEAALPESSPQLHAASATSSSASLTDAPADVSRLTSSPQLLLDFKDSDIKFSLQTLMDTLRDTRHEGWVLAAYPDPKTSRPLIGAGFGLDVPATEHPQLDPLNPHPFIEPSSAQLWQAAGLDSDQLQTILDRFNRDLNAWKKKKYRRKIRMHTLTPELTNVEATRLLRISSIQAVQNARAYCRDFDQLTGPQQMALSQLVFQMGVNLEEFVQFLSAINDSTLQTAEPPATIAPEDAHWKTVQRTLIESQWAHQYTSRATSVIAMFDPEYLDDPPAAERRVAAELPPPVRHHRRKAHSSQSKRKLA</sequence>
<dbReference type="Gene3D" id="1.10.530.40">
    <property type="match status" value="1"/>
</dbReference>
<proteinExistence type="predicted"/>
<dbReference type="InterPro" id="IPR023347">
    <property type="entry name" value="Lysozyme_dom_sf"/>
</dbReference>
<evidence type="ECO:0000313" key="5">
    <source>
        <dbReference type="EMBL" id="QNI32447.1"/>
    </source>
</evidence>
<keyword evidence="1" id="KW-0929">Antimicrobial</keyword>
<keyword evidence="2" id="KW-0081">Bacteriolytic enzyme</keyword>
<dbReference type="GO" id="GO:0031640">
    <property type="term" value="P:killing of cells of another organism"/>
    <property type="evidence" value="ECO:0007669"/>
    <property type="project" value="UniProtKB-KW"/>
</dbReference>
<feature type="chain" id="PRO_5029016304" evidence="4">
    <location>
        <begin position="26"/>
        <end position="333"/>
    </location>
</feature>
<dbReference type="Proteomes" id="UP000515312">
    <property type="component" value="Chromosome"/>
</dbReference>
<dbReference type="AlphaFoldDB" id="A0A7G8BIS7"/>
<evidence type="ECO:0000256" key="1">
    <source>
        <dbReference type="ARBA" id="ARBA00022529"/>
    </source>
</evidence>
<organism evidence="5 6">
    <name type="scientific">Alloacidobacterium dinghuense</name>
    <dbReference type="NCBI Taxonomy" id="2763107"/>
    <lineage>
        <taxon>Bacteria</taxon>
        <taxon>Pseudomonadati</taxon>
        <taxon>Acidobacteriota</taxon>
        <taxon>Terriglobia</taxon>
        <taxon>Terriglobales</taxon>
        <taxon>Acidobacteriaceae</taxon>
        <taxon>Alloacidobacterium</taxon>
    </lineage>
</organism>
<dbReference type="RefSeq" id="WP_186743402.1">
    <property type="nucleotide sequence ID" value="NZ_CP060394.1"/>
</dbReference>
<evidence type="ECO:0000256" key="3">
    <source>
        <dbReference type="SAM" id="MobiDB-lite"/>
    </source>
</evidence>
<keyword evidence="6" id="KW-1185">Reference proteome</keyword>
<accession>A0A7G8BIS7</accession>
<protein>
    <submittedName>
        <fullName evidence="5">Uncharacterized protein</fullName>
    </submittedName>
</protein>
<evidence type="ECO:0000313" key="6">
    <source>
        <dbReference type="Proteomes" id="UP000515312"/>
    </source>
</evidence>
<evidence type="ECO:0000256" key="4">
    <source>
        <dbReference type="SAM" id="SignalP"/>
    </source>
</evidence>